<dbReference type="GO" id="GO:0016645">
    <property type="term" value="F:oxidoreductase activity, acting on the CH-NH group of donors"/>
    <property type="evidence" value="ECO:0007669"/>
    <property type="project" value="InterPro"/>
</dbReference>
<dbReference type="InterPro" id="IPR017900">
    <property type="entry name" value="4Fe4S_Fe_S_CS"/>
</dbReference>
<dbReference type="OrthoDB" id="23478at2157"/>
<dbReference type="SUPFAM" id="SSF52507">
    <property type="entry name" value="Homo-oligomeric flavin-containing Cys decarboxylases, HFCD"/>
    <property type="match status" value="1"/>
</dbReference>
<evidence type="ECO:0000259" key="1">
    <source>
        <dbReference type="PROSITE" id="PS51379"/>
    </source>
</evidence>
<dbReference type="HOGENOM" id="CLU_098523_0_0_2"/>
<feature type="domain" description="4Fe-4S ferredoxin-type" evidence="1">
    <location>
        <begin position="139"/>
        <end position="164"/>
    </location>
</feature>
<dbReference type="EMBL" id="CP003117">
    <property type="protein sequence ID" value="AET63727.1"/>
    <property type="molecule type" value="Genomic_DNA"/>
</dbReference>
<dbReference type="SUPFAM" id="SSF54862">
    <property type="entry name" value="4Fe-4S ferredoxins"/>
    <property type="match status" value="1"/>
</dbReference>
<feature type="domain" description="4Fe-4S ferredoxin-type" evidence="1">
    <location>
        <begin position="165"/>
        <end position="194"/>
    </location>
</feature>
<proteinExistence type="predicted"/>
<dbReference type="GO" id="GO:1901285">
    <property type="term" value="P:5,6,7,8-tetrahydromethanopterin biosynthetic process"/>
    <property type="evidence" value="ECO:0007669"/>
    <property type="project" value="InterPro"/>
</dbReference>
<keyword evidence="3" id="KW-1185">Reference proteome</keyword>
<gene>
    <name evidence="2" type="ordered locus">Mhar_0340</name>
</gene>
<dbReference type="NCBIfam" id="TIGR02700">
    <property type="entry name" value="flavo_MJ0208"/>
    <property type="match status" value="1"/>
</dbReference>
<dbReference type="KEGG" id="mhi:Mhar_0340"/>
<dbReference type="InterPro" id="IPR014073">
    <property type="entry name" value="DmrX"/>
</dbReference>
<dbReference type="AlphaFoldDB" id="G7WM62"/>
<dbReference type="Pfam" id="PF00037">
    <property type="entry name" value="Fer4"/>
    <property type="match status" value="1"/>
</dbReference>
<dbReference type="PROSITE" id="PS51379">
    <property type="entry name" value="4FE4S_FER_2"/>
    <property type="match status" value="2"/>
</dbReference>
<dbReference type="STRING" id="1110509.Mhar_0340"/>
<name>G7WM62_METH6</name>
<dbReference type="GeneID" id="12509509"/>
<dbReference type="InterPro" id="IPR036551">
    <property type="entry name" value="Flavin_trans-like"/>
</dbReference>
<reference evidence="2 3" key="1">
    <citation type="journal article" date="2012" name="PLoS ONE">
        <title>The genome characteristics and predicted function of methyl-group oxidation pathway in the obligate aceticlastic methanogens, Methanosaeta spp.</title>
        <authorList>
            <person name="Zhu J."/>
            <person name="Zheng H."/>
            <person name="Ai G."/>
            <person name="Zhang G."/>
            <person name="Liu D."/>
            <person name="Liu X."/>
            <person name="Dong X."/>
        </authorList>
    </citation>
    <scope>NUCLEOTIDE SEQUENCE [LARGE SCALE GENOMIC DNA]</scope>
    <source>
        <strain evidence="2 3">6Ac</strain>
    </source>
</reference>
<accession>G7WM62</accession>
<dbReference type="GO" id="GO:0051539">
    <property type="term" value="F:4 iron, 4 sulfur cluster binding"/>
    <property type="evidence" value="ECO:0007669"/>
    <property type="project" value="InterPro"/>
</dbReference>
<dbReference type="PROSITE" id="PS00198">
    <property type="entry name" value="4FE4S_FER_1"/>
    <property type="match status" value="1"/>
</dbReference>
<sequence>MKNVAWAVTGAGHYLAESVAAMGKISQKNRVCTFVSEAGEEVLRMYGLFDRLKEISGGGYLEEVFLEREEGSSSPKAGRFMMNKFDLLIVAPATANTVAKIVCGIADTLPTNAAALANKAAVPLYVLPTDVLERAETEPPFTIDRDLCLRCEACEPRAACPRGAIGEQIDLLRCDGCGICRGLCPQGAIRRGAISVASRPLDRENIERLGRIPGVTVLAGPEDIEGLVSSPQNGM</sequence>
<organism evidence="2 3">
    <name type="scientific">Methanothrix harundinacea (strain 6Ac)</name>
    <name type="common">Methanosaeta harundinacea</name>
    <dbReference type="NCBI Taxonomy" id="1110509"/>
    <lineage>
        <taxon>Archaea</taxon>
        <taxon>Methanobacteriati</taxon>
        <taxon>Methanobacteriota</taxon>
        <taxon>Stenosarchaea group</taxon>
        <taxon>Methanomicrobia</taxon>
        <taxon>Methanotrichales</taxon>
        <taxon>Methanotrichaceae</taxon>
        <taxon>Methanothrix</taxon>
    </lineage>
</organism>
<dbReference type="Proteomes" id="UP000005877">
    <property type="component" value="Chromosome"/>
</dbReference>
<dbReference type="RefSeq" id="WP_014585912.1">
    <property type="nucleotide sequence ID" value="NC_017527.1"/>
</dbReference>
<evidence type="ECO:0000313" key="2">
    <source>
        <dbReference type="EMBL" id="AET63727.1"/>
    </source>
</evidence>
<dbReference type="InterPro" id="IPR017896">
    <property type="entry name" value="4Fe4S_Fe-S-bd"/>
</dbReference>
<dbReference type="InterPro" id="IPR003382">
    <property type="entry name" value="Flavoprotein"/>
</dbReference>
<evidence type="ECO:0000313" key="3">
    <source>
        <dbReference type="Proteomes" id="UP000005877"/>
    </source>
</evidence>
<dbReference type="PATRIC" id="fig|1110509.7.peg.380"/>
<protein>
    <submittedName>
        <fullName evidence="2">Flavoprotein</fullName>
    </submittedName>
</protein>
<dbReference type="Pfam" id="PF02441">
    <property type="entry name" value="Flavoprotein"/>
    <property type="match status" value="1"/>
</dbReference>
<dbReference type="Gene3D" id="3.40.50.1950">
    <property type="entry name" value="Flavin prenyltransferase-like"/>
    <property type="match status" value="1"/>
</dbReference>